<dbReference type="AlphaFoldDB" id="A0A7M1B1C5"/>
<dbReference type="GO" id="GO:0009425">
    <property type="term" value="C:bacterial-type flagellum basal body"/>
    <property type="evidence" value="ECO:0007669"/>
    <property type="project" value="UniProtKB-SubCell"/>
</dbReference>
<dbReference type="PANTHER" id="PTHR30435:SF19">
    <property type="entry name" value="FLAGELLAR BASAL-BODY ROD PROTEIN FLGG"/>
    <property type="match status" value="1"/>
</dbReference>
<dbReference type="Pfam" id="PF00460">
    <property type="entry name" value="Flg_bb_rod"/>
    <property type="match status" value="1"/>
</dbReference>
<evidence type="ECO:0000313" key="8">
    <source>
        <dbReference type="EMBL" id="QOP43524.1"/>
    </source>
</evidence>
<evidence type="ECO:0000259" key="7">
    <source>
        <dbReference type="Pfam" id="PF22692"/>
    </source>
</evidence>
<comment type="subcellular location">
    <subcellularLocation>
        <location evidence="1 4">Bacterial flagellum basal body</location>
    </subcellularLocation>
</comment>
<organism evidence="8 9">
    <name type="scientific">Sulfurimonas sediminis</name>
    <dbReference type="NCBI Taxonomy" id="2590020"/>
    <lineage>
        <taxon>Bacteria</taxon>
        <taxon>Pseudomonadati</taxon>
        <taxon>Campylobacterota</taxon>
        <taxon>Epsilonproteobacteria</taxon>
        <taxon>Campylobacterales</taxon>
        <taxon>Sulfurimonadaceae</taxon>
        <taxon>Sulfurimonas</taxon>
    </lineage>
</organism>
<gene>
    <name evidence="8" type="ORF">FJR45_05990</name>
</gene>
<evidence type="ECO:0000259" key="6">
    <source>
        <dbReference type="Pfam" id="PF06429"/>
    </source>
</evidence>
<feature type="domain" description="Flagellar basal body rod protein N-terminal" evidence="5">
    <location>
        <begin position="8"/>
        <end position="35"/>
    </location>
</feature>
<dbReference type="NCBIfam" id="TIGR03506">
    <property type="entry name" value="FlgEFG_subfam"/>
    <property type="match status" value="1"/>
</dbReference>
<evidence type="ECO:0000256" key="1">
    <source>
        <dbReference type="ARBA" id="ARBA00004117"/>
    </source>
</evidence>
<dbReference type="SUPFAM" id="SSF117143">
    <property type="entry name" value="Flagellar hook protein flgE"/>
    <property type="match status" value="1"/>
</dbReference>
<protein>
    <submittedName>
        <fullName evidence="8">Flagellar hook-basal body protein</fullName>
    </submittedName>
</protein>
<evidence type="ECO:0000256" key="2">
    <source>
        <dbReference type="ARBA" id="ARBA00009677"/>
    </source>
</evidence>
<keyword evidence="8" id="KW-0966">Cell projection</keyword>
<keyword evidence="8" id="KW-0282">Flagellum</keyword>
<evidence type="ECO:0000313" key="9">
    <source>
        <dbReference type="Proteomes" id="UP000593719"/>
    </source>
</evidence>
<dbReference type="InterPro" id="IPR020013">
    <property type="entry name" value="Flagellar_FlgE/F/G"/>
</dbReference>
<evidence type="ECO:0000259" key="5">
    <source>
        <dbReference type="Pfam" id="PF00460"/>
    </source>
</evidence>
<accession>A0A7M1B1C5</accession>
<dbReference type="PANTHER" id="PTHR30435">
    <property type="entry name" value="FLAGELLAR PROTEIN"/>
    <property type="match status" value="1"/>
</dbReference>
<reference evidence="8 9" key="1">
    <citation type="submission" date="2019-06" db="EMBL/GenBank/DDBJ databases">
        <title>Sulfurimonas gotlandica sp. nov., a chemoautotrophic and psychrotolerant epsilonproteobacterium isolated from a pelagic redoxcline, and an emended description of the genus Sulfurimonas.</title>
        <authorList>
            <person name="Wang S."/>
            <person name="Jiang L."/>
            <person name="Shao Z."/>
        </authorList>
    </citation>
    <scope>NUCLEOTIDE SEQUENCE [LARGE SCALE GENOMIC DNA]</scope>
    <source>
        <strain evidence="8 9">S2-6</strain>
    </source>
</reference>
<dbReference type="InterPro" id="IPR019776">
    <property type="entry name" value="Flagellar_basal_body_rod_CS"/>
</dbReference>
<keyword evidence="9" id="KW-1185">Reference proteome</keyword>
<dbReference type="RefSeq" id="WP_193151807.1">
    <property type="nucleotide sequence ID" value="NZ_CP041235.1"/>
</dbReference>
<dbReference type="Proteomes" id="UP000593719">
    <property type="component" value="Chromosome"/>
</dbReference>
<keyword evidence="8" id="KW-0969">Cilium</keyword>
<name>A0A7M1B1C5_9BACT</name>
<dbReference type="InterPro" id="IPR053967">
    <property type="entry name" value="LlgE_F_G-like_D1"/>
</dbReference>
<dbReference type="EMBL" id="CP041235">
    <property type="protein sequence ID" value="QOP43524.1"/>
    <property type="molecule type" value="Genomic_DNA"/>
</dbReference>
<dbReference type="InterPro" id="IPR001444">
    <property type="entry name" value="Flag_bb_rod_N"/>
</dbReference>
<dbReference type="Pfam" id="PF06429">
    <property type="entry name" value="Flg_bbr_C"/>
    <property type="match status" value="1"/>
</dbReference>
<dbReference type="InterPro" id="IPR010930">
    <property type="entry name" value="Flg_bb/hook_C_dom"/>
</dbReference>
<feature type="domain" description="Flagellar basal-body/hook protein C-terminal" evidence="6">
    <location>
        <begin position="222"/>
        <end position="257"/>
    </location>
</feature>
<proteinExistence type="inferred from homology"/>
<dbReference type="PROSITE" id="PS00588">
    <property type="entry name" value="FLAGELLA_BB_ROD"/>
    <property type="match status" value="1"/>
</dbReference>
<comment type="similarity">
    <text evidence="2 4">Belongs to the flagella basal body rod proteins family.</text>
</comment>
<feature type="domain" description="Flagellar hook protein FlgE/F/G-like D1" evidence="7">
    <location>
        <begin position="107"/>
        <end position="169"/>
    </location>
</feature>
<evidence type="ECO:0000256" key="4">
    <source>
        <dbReference type="RuleBase" id="RU362116"/>
    </source>
</evidence>
<dbReference type="InterPro" id="IPR037925">
    <property type="entry name" value="FlgE/F/G-like"/>
</dbReference>
<dbReference type="GO" id="GO:0071978">
    <property type="term" value="P:bacterial-type flagellum-dependent swarming motility"/>
    <property type="evidence" value="ECO:0007669"/>
    <property type="project" value="TreeGrafter"/>
</dbReference>
<dbReference type="Pfam" id="PF22692">
    <property type="entry name" value="LlgE_F_G_D1"/>
    <property type="match status" value="1"/>
</dbReference>
<keyword evidence="3 4" id="KW-0975">Bacterial flagellum</keyword>
<dbReference type="KEGG" id="ssei:FJR45_05990"/>
<sequence>MQTGYYSSAAGMVTQFNRLDTIANNLANVNTNGFKEDQLIVGDFMRLYKEARDELPNSDNSKESAAFLNRTMTRAPQIVDSYTDYSVGNMQKSSNSLDFALSREGLFFAVKTPEGIRLTRDGAFTLNDEGKLVTKQGYEVLPSDYQKSKEGISFATMDSVIEVDKNGQIFTNVPNNLSLVENKKLFIAQPENIKDLIKEGDNLYKLPDTDSLTNIEQSGAVRQGFVEKSNVNAVKMMTQLIETNRLVGMYQKVMDAQMNDMNRDAIEKLAKKA</sequence>
<evidence type="ECO:0000256" key="3">
    <source>
        <dbReference type="ARBA" id="ARBA00023143"/>
    </source>
</evidence>